<dbReference type="AlphaFoldDB" id="A0A9D4E7P1"/>
<proteinExistence type="predicted"/>
<evidence type="ECO:0000313" key="1">
    <source>
        <dbReference type="EMBL" id="KAH3773965.1"/>
    </source>
</evidence>
<reference evidence="1" key="2">
    <citation type="submission" date="2020-11" db="EMBL/GenBank/DDBJ databases">
        <authorList>
            <person name="McCartney M.A."/>
            <person name="Auch B."/>
            <person name="Kono T."/>
            <person name="Mallez S."/>
            <person name="Becker A."/>
            <person name="Gohl D.M."/>
            <person name="Silverstein K.A.T."/>
            <person name="Koren S."/>
            <person name="Bechman K.B."/>
            <person name="Herman A."/>
            <person name="Abrahante J.E."/>
            <person name="Garbe J."/>
        </authorList>
    </citation>
    <scope>NUCLEOTIDE SEQUENCE</scope>
    <source>
        <strain evidence="1">Duluth1</strain>
        <tissue evidence="1">Whole animal</tissue>
    </source>
</reference>
<reference evidence="1" key="1">
    <citation type="journal article" date="2019" name="bioRxiv">
        <title>The Genome of the Zebra Mussel, Dreissena polymorpha: A Resource for Invasive Species Research.</title>
        <authorList>
            <person name="McCartney M.A."/>
            <person name="Auch B."/>
            <person name="Kono T."/>
            <person name="Mallez S."/>
            <person name="Zhang Y."/>
            <person name="Obille A."/>
            <person name="Becker A."/>
            <person name="Abrahante J.E."/>
            <person name="Garbe J."/>
            <person name="Badalamenti J.P."/>
            <person name="Herman A."/>
            <person name="Mangelson H."/>
            <person name="Liachko I."/>
            <person name="Sullivan S."/>
            <person name="Sone E.D."/>
            <person name="Koren S."/>
            <person name="Silverstein K.A.T."/>
            <person name="Beckman K.B."/>
            <person name="Gohl D.M."/>
        </authorList>
    </citation>
    <scope>NUCLEOTIDE SEQUENCE</scope>
    <source>
        <strain evidence="1">Duluth1</strain>
        <tissue evidence="1">Whole animal</tissue>
    </source>
</reference>
<gene>
    <name evidence="1" type="ORF">DPMN_175336</name>
</gene>
<organism evidence="1 2">
    <name type="scientific">Dreissena polymorpha</name>
    <name type="common">Zebra mussel</name>
    <name type="synonym">Mytilus polymorpha</name>
    <dbReference type="NCBI Taxonomy" id="45954"/>
    <lineage>
        <taxon>Eukaryota</taxon>
        <taxon>Metazoa</taxon>
        <taxon>Spiralia</taxon>
        <taxon>Lophotrochozoa</taxon>
        <taxon>Mollusca</taxon>
        <taxon>Bivalvia</taxon>
        <taxon>Autobranchia</taxon>
        <taxon>Heteroconchia</taxon>
        <taxon>Euheterodonta</taxon>
        <taxon>Imparidentia</taxon>
        <taxon>Neoheterodontei</taxon>
        <taxon>Myida</taxon>
        <taxon>Dreissenoidea</taxon>
        <taxon>Dreissenidae</taxon>
        <taxon>Dreissena</taxon>
    </lineage>
</organism>
<name>A0A9D4E7P1_DREPO</name>
<dbReference type="EMBL" id="JAIWYP010000009">
    <property type="protein sequence ID" value="KAH3773965.1"/>
    <property type="molecule type" value="Genomic_DNA"/>
</dbReference>
<comment type="caution">
    <text evidence="1">The sequence shown here is derived from an EMBL/GenBank/DDBJ whole genome shotgun (WGS) entry which is preliminary data.</text>
</comment>
<dbReference type="Proteomes" id="UP000828390">
    <property type="component" value="Unassembled WGS sequence"/>
</dbReference>
<keyword evidence="2" id="KW-1185">Reference proteome</keyword>
<accession>A0A9D4E7P1</accession>
<sequence length="92" mass="10669">MSFLFAADIVDHNIIFIDGKCTFHGMDVDASVTSASRTNFLNPLKQATELNTRNKTKFLSWSTVWQGMLVMRYVDFDDLMRLLDYDKRVDIL</sequence>
<protein>
    <submittedName>
        <fullName evidence="1">Uncharacterized protein</fullName>
    </submittedName>
</protein>
<evidence type="ECO:0000313" key="2">
    <source>
        <dbReference type="Proteomes" id="UP000828390"/>
    </source>
</evidence>